<accession>X1GK00</accession>
<dbReference type="Gene3D" id="3.40.50.300">
    <property type="entry name" value="P-loop containing nucleotide triphosphate hydrolases"/>
    <property type="match status" value="1"/>
</dbReference>
<protein>
    <recommendedName>
        <fullName evidence="1">G domain-containing protein</fullName>
    </recommendedName>
</protein>
<dbReference type="InterPro" id="IPR045001">
    <property type="entry name" value="DRG"/>
</dbReference>
<feature type="non-terminal residue" evidence="2">
    <location>
        <position position="202"/>
    </location>
</feature>
<feature type="domain" description="G" evidence="1">
    <location>
        <begin position="81"/>
        <end position="181"/>
    </location>
</feature>
<evidence type="ECO:0000313" key="2">
    <source>
        <dbReference type="EMBL" id="GAH57472.1"/>
    </source>
</evidence>
<dbReference type="InterPro" id="IPR027417">
    <property type="entry name" value="P-loop_NTPase"/>
</dbReference>
<dbReference type="GO" id="GO:0005525">
    <property type="term" value="F:GTP binding"/>
    <property type="evidence" value="ECO:0007669"/>
    <property type="project" value="InterPro"/>
</dbReference>
<comment type="caution">
    <text evidence="2">The sequence shown here is derived from an EMBL/GenBank/DDBJ whole genome shotgun (WGS) entry which is preliminary data.</text>
</comment>
<dbReference type="EMBL" id="BARU01018523">
    <property type="protein sequence ID" value="GAH57472.1"/>
    <property type="molecule type" value="Genomic_DNA"/>
</dbReference>
<dbReference type="Pfam" id="PF01926">
    <property type="entry name" value="MMR_HSR1"/>
    <property type="match status" value="1"/>
</dbReference>
<organism evidence="2">
    <name type="scientific">marine sediment metagenome</name>
    <dbReference type="NCBI Taxonomy" id="412755"/>
    <lineage>
        <taxon>unclassified sequences</taxon>
        <taxon>metagenomes</taxon>
        <taxon>ecological metagenomes</taxon>
    </lineage>
</organism>
<proteinExistence type="predicted"/>
<dbReference type="InterPro" id="IPR006073">
    <property type="entry name" value="GTP-bd"/>
</dbReference>
<dbReference type="PRINTS" id="PR00326">
    <property type="entry name" value="GTP1OBG"/>
</dbReference>
<gene>
    <name evidence="2" type="ORF">S03H2_30608</name>
</gene>
<sequence>MPINASPHFKKAQAEYESAQTTEQKIRSLKKMITLAPKHKGAENLRAQLKRRLAKLKYSKEKEDKTGKSTYKGIKKEDLQAVIVGMTNTGKSSLLSLLTNAQPKISETKFTTTHPVIGMMNYEGANIQLIEIPAIESEYYNKGLVNTADTLLILITNLNQLKEIEKKLIKTSGKKIIVFTKSDILTNTEKRKISATLQSKKY</sequence>
<dbReference type="SUPFAM" id="SSF52540">
    <property type="entry name" value="P-loop containing nucleoside triphosphate hydrolases"/>
    <property type="match status" value="1"/>
</dbReference>
<name>X1GK00_9ZZZZ</name>
<dbReference type="GO" id="GO:0003924">
    <property type="term" value="F:GTPase activity"/>
    <property type="evidence" value="ECO:0007669"/>
    <property type="project" value="InterPro"/>
</dbReference>
<reference evidence="2" key="1">
    <citation type="journal article" date="2014" name="Front. Microbiol.">
        <title>High frequency of phylogenetically diverse reductive dehalogenase-homologous genes in deep subseafloor sedimentary metagenomes.</title>
        <authorList>
            <person name="Kawai M."/>
            <person name="Futagami T."/>
            <person name="Toyoda A."/>
            <person name="Takaki Y."/>
            <person name="Nishi S."/>
            <person name="Hori S."/>
            <person name="Arai W."/>
            <person name="Tsubouchi T."/>
            <person name="Morono Y."/>
            <person name="Uchiyama I."/>
            <person name="Ito T."/>
            <person name="Fujiyama A."/>
            <person name="Inagaki F."/>
            <person name="Takami H."/>
        </authorList>
    </citation>
    <scope>NUCLEOTIDE SEQUENCE</scope>
    <source>
        <strain evidence="2">Expedition CK06-06</strain>
    </source>
</reference>
<dbReference type="AlphaFoldDB" id="X1GK00"/>
<dbReference type="PANTHER" id="PTHR43127">
    <property type="entry name" value="DEVELOPMENTALLY-REGULATED GTP-BINDING PROTEIN 2"/>
    <property type="match status" value="1"/>
</dbReference>
<evidence type="ECO:0000259" key="1">
    <source>
        <dbReference type="Pfam" id="PF01926"/>
    </source>
</evidence>